<dbReference type="Pfam" id="PF00892">
    <property type="entry name" value="EamA"/>
    <property type="match status" value="2"/>
</dbReference>
<evidence type="ECO:0000256" key="4">
    <source>
        <dbReference type="ARBA" id="ARBA00022692"/>
    </source>
</evidence>
<dbReference type="InterPro" id="IPR037185">
    <property type="entry name" value="EmrE-like"/>
</dbReference>
<feature type="transmembrane region" description="Helical" evidence="7">
    <location>
        <begin position="59"/>
        <end position="77"/>
    </location>
</feature>
<evidence type="ECO:0000256" key="7">
    <source>
        <dbReference type="SAM" id="Phobius"/>
    </source>
</evidence>
<feature type="transmembrane region" description="Helical" evidence="7">
    <location>
        <begin position="111"/>
        <end position="131"/>
    </location>
</feature>
<dbReference type="SUPFAM" id="SSF103481">
    <property type="entry name" value="Multidrug resistance efflux transporter EmrE"/>
    <property type="match status" value="2"/>
</dbReference>
<keyword evidence="6 7" id="KW-0472">Membrane</keyword>
<feature type="transmembrane region" description="Helical" evidence="7">
    <location>
        <begin position="163"/>
        <end position="184"/>
    </location>
</feature>
<keyword evidence="4 7" id="KW-0812">Transmembrane</keyword>
<dbReference type="PANTHER" id="PTHR42920">
    <property type="entry name" value="OS03G0707200 PROTEIN-RELATED"/>
    <property type="match status" value="1"/>
</dbReference>
<feature type="domain" description="EamA" evidence="8">
    <location>
        <begin position="135"/>
        <end position="267"/>
    </location>
</feature>
<gene>
    <name evidence="9" type="ORF">GSF22_29100</name>
</gene>
<evidence type="ECO:0000313" key="9">
    <source>
        <dbReference type="EMBL" id="MBO4210021.1"/>
    </source>
</evidence>
<evidence type="ECO:0000256" key="1">
    <source>
        <dbReference type="ARBA" id="ARBA00004651"/>
    </source>
</evidence>
<dbReference type="Proteomes" id="UP000823521">
    <property type="component" value="Unassembled WGS sequence"/>
</dbReference>
<evidence type="ECO:0000313" key="10">
    <source>
        <dbReference type="Proteomes" id="UP000823521"/>
    </source>
</evidence>
<keyword evidence="5 7" id="KW-1133">Transmembrane helix</keyword>
<evidence type="ECO:0000256" key="3">
    <source>
        <dbReference type="ARBA" id="ARBA00022475"/>
    </source>
</evidence>
<feature type="domain" description="EamA" evidence="8">
    <location>
        <begin position="2"/>
        <end position="126"/>
    </location>
</feature>
<sequence>MVLLTAIWGSTFPLIKGVVERVPVVDFLALRFVIATLAVVAVAYPSVRRLTRRELGRGAVLGLVYGVAQILQTVGLAHTSAAVSGFITGMYVVATPLIGVFWLGVRPRWNLWVAVVLATAGLAVLSLQGLAVGTGEALTLLSALMYAVHIVLLSQWSRVGSNTWGLTAVQLAVVALVCAAGGFRDGFTLPQTSADWWVLLYVAVLAGAVAMLLQTWAQARMSATRAAITMTMEPVWAGVFAVAIGGEQLGVRILLGGLLVLVAMYLVEARTGEPPRA</sequence>
<comment type="caution">
    <text evidence="9">The sequence shown here is derived from an EMBL/GenBank/DDBJ whole genome shotgun (WGS) entry which is preliminary data.</text>
</comment>
<reference evidence="9 10" key="1">
    <citation type="submission" date="2019-12" db="EMBL/GenBank/DDBJ databases">
        <title>Whole genome sequencing of endophytic Actinobacterium Micromonospora sp. MPMI6T.</title>
        <authorList>
            <person name="Evv R."/>
            <person name="Podile A.R."/>
        </authorList>
    </citation>
    <scope>NUCLEOTIDE SEQUENCE [LARGE SCALE GENOMIC DNA]</scope>
    <source>
        <strain evidence="9 10">MPMI6</strain>
    </source>
</reference>
<dbReference type="InterPro" id="IPR000620">
    <property type="entry name" value="EamA_dom"/>
</dbReference>
<feature type="transmembrane region" description="Helical" evidence="7">
    <location>
        <begin position="83"/>
        <end position="104"/>
    </location>
</feature>
<feature type="transmembrane region" description="Helical" evidence="7">
    <location>
        <begin position="27"/>
        <end position="47"/>
    </location>
</feature>
<evidence type="ECO:0000259" key="8">
    <source>
        <dbReference type="Pfam" id="PF00892"/>
    </source>
</evidence>
<accession>A0ABS3VZP5</accession>
<feature type="transmembrane region" description="Helical" evidence="7">
    <location>
        <begin position="137"/>
        <end position="156"/>
    </location>
</feature>
<name>A0ABS3VZP5_MICEH</name>
<evidence type="ECO:0000256" key="5">
    <source>
        <dbReference type="ARBA" id="ARBA00022989"/>
    </source>
</evidence>
<keyword evidence="10" id="KW-1185">Reference proteome</keyword>
<keyword evidence="3" id="KW-1003">Cell membrane</keyword>
<dbReference type="PANTHER" id="PTHR42920:SF5">
    <property type="entry name" value="EAMA DOMAIN-CONTAINING PROTEIN"/>
    <property type="match status" value="1"/>
</dbReference>
<comment type="subcellular location">
    <subcellularLocation>
        <location evidence="1">Cell membrane</location>
        <topology evidence="1">Multi-pass membrane protein</topology>
    </subcellularLocation>
</comment>
<dbReference type="InterPro" id="IPR051258">
    <property type="entry name" value="Diverse_Substrate_Transporter"/>
</dbReference>
<evidence type="ECO:0000256" key="6">
    <source>
        <dbReference type="ARBA" id="ARBA00023136"/>
    </source>
</evidence>
<dbReference type="EMBL" id="WVUH01000390">
    <property type="protein sequence ID" value="MBO4210021.1"/>
    <property type="molecule type" value="Genomic_DNA"/>
</dbReference>
<protein>
    <submittedName>
        <fullName evidence="9">EamA family transporter</fullName>
    </submittedName>
</protein>
<proteinExistence type="inferred from homology"/>
<organism evidence="9 10">
    <name type="scientific">Micromonospora echinofusca</name>
    <dbReference type="NCBI Taxonomy" id="47858"/>
    <lineage>
        <taxon>Bacteria</taxon>
        <taxon>Bacillati</taxon>
        <taxon>Actinomycetota</taxon>
        <taxon>Actinomycetes</taxon>
        <taxon>Micromonosporales</taxon>
        <taxon>Micromonosporaceae</taxon>
        <taxon>Micromonospora</taxon>
    </lineage>
</organism>
<feature type="transmembrane region" description="Helical" evidence="7">
    <location>
        <begin position="196"/>
        <end position="214"/>
    </location>
</feature>
<comment type="similarity">
    <text evidence="2">Belongs to the EamA transporter family.</text>
</comment>
<evidence type="ECO:0000256" key="2">
    <source>
        <dbReference type="ARBA" id="ARBA00007362"/>
    </source>
</evidence>